<sequence>MASREATYALLARLHSQEMEAQAGELVALQDEAIRLEDERAALEASRRESACVTMIEAMPYRAHFLSMMRRESQRISDELDTLAERIETQRDQVLARYRDARSSEALERDARAQTRRDRDRRAQGAGRRMRSTRRSCCAACAPADDPPEHHPKDLHKRRPDRSVYGRAALRGLRWQGLPGGRWSRSLDASCFARRLIRGPLWIRVIAVDIHELHWCGGGHVPTGSVHRKARMNSTFAPECSPRS</sequence>
<dbReference type="AlphaFoldDB" id="X7EE06"/>
<keyword evidence="1" id="KW-0175">Coiled coil</keyword>
<evidence type="ECO:0008006" key="5">
    <source>
        <dbReference type="Google" id="ProtNLM"/>
    </source>
</evidence>
<name>X7EE06_9RHOB</name>
<comment type="caution">
    <text evidence="3">The sequence shown here is derived from an EMBL/GenBank/DDBJ whole genome shotgun (WGS) entry which is preliminary data.</text>
</comment>
<gene>
    <name evidence="3" type="ORF">OCH239_10465</name>
</gene>
<dbReference type="OrthoDB" id="7872850at2"/>
<evidence type="ECO:0000313" key="4">
    <source>
        <dbReference type="Proteomes" id="UP000022447"/>
    </source>
</evidence>
<dbReference type="EMBL" id="JALZ01000027">
    <property type="protein sequence ID" value="ETX13396.1"/>
    <property type="molecule type" value="Genomic_DNA"/>
</dbReference>
<proteinExistence type="predicted"/>
<evidence type="ECO:0000256" key="1">
    <source>
        <dbReference type="SAM" id="Coils"/>
    </source>
</evidence>
<feature type="coiled-coil region" evidence="1">
    <location>
        <begin position="19"/>
        <end position="93"/>
    </location>
</feature>
<organism evidence="3 4">
    <name type="scientific">Roseivivax halodurans JCM 10272</name>
    <dbReference type="NCBI Taxonomy" id="1449350"/>
    <lineage>
        <taxon>Bacteria</taxon>
        <taxon>Pseudomonadati</taxon>
        <taxon>Pseudomonadota</taxon>
        <taxon>Alphaproteobacteria</taxon>
        <taxon>Rhodobacterales</taxon>
        <taxon>Roseobacteraceae</taxon>
        <taxon>Roseivivax</taxon>
    </lineage>
</organism>
<dbReference type="STRING" id="1449350.OCH239_10465"/>
<keyword evidence="4" id="KW-1185">Reference proteome</keyword>
<feature type="region of interest" description="Disordered" evidence="2">
    <location>
        <begin position="106"/>
        <end position="131"/>
    </location>
</feature>
<protein>
    <recommendedName>
        <fullName evidence="5">Flagellar FliJ protein</fullName>
    </recommendedName>
</protein>
<dbReference type="PATRIC" id="fig|1449350.3.peg.3422"/>
<feature type="compositionally biased region" description="Basic and acidic residues" evidence="2">
    <location>
        <begin position="106"/>
        <end position="123"/>
    </location>
</feature>
<reference evidence="3 4" key="1">
    <citation type="submission" date="2014-01" db="EMBL/GenBank/DDBJ databases">
        <title>Roseivivax halodurans JCM 10272 Genome Sequencing.</title>
        <authorList>
            <person name="Lai Q."/>
            <person name="Li G."/>
            <person name="Shao Z."/>
        </authorList>
    </citation>
    <scope>NUCLEOTIDE SEQUENCE [LARGE SCALE GENOMIC DNA]</scope>
    <source>
        <strain evidence="3 4">JCM 10272</strain>
    </source>
</reference>
<accession>X7EE06</accession>
<evidence type="ECO:0000313" key="3">
    <source>
        <dbReference type="EMBL" id="ETX13396.1"/>
    </source>
</evidence>
<evidence type="ECO:0000256" key="2">
    <source>
        <dbReference type="SAM" id="MobiDB-lite"/>
    </source>
</evidence>
<dbReference type="RefSeq" id="WP_037265167.1">
    <property type="nucleotide sequence ID" value="NZ_JALZ01000027.1"/>
</dbReference>
<dbReference type="Proteomes" id="UP000022447">
    <property type="component" value="Unassembled WGS sequence"/>
</dbReference>